<evidence type="ECO:0000256" key="8">
    <source>
        <dbReference type="ARBA" id="ARBA00034808"/>
    </source>
</evidence>
<evidence type="ECO:0000256" key="2">
    <source>
        <dbReference type="ARBA" id="ARBA00022741"/>
    </source>
</evidence>
<dbReference type="GO" id="GO:0000725">
    <property type="term" value="P:recombinational repair"/>
    <property type="evidence" value="ECO:0007669"/>
    <property type="project" value="TreeGrafter"/>
</dbReference>
<feature type="domain" description="UvrD-like helicase C-terminal" evidence="12">
    <location>
        <begin position="318"/>
        <end position="580"/>
    </location>
</feature>
<dbReference type="CDD" id="cd17932">
    <property type="entry name" value="DEXQc_UvrD"/>
    <property type="match status" value="1"/>
</dbReference>
<keyword evidence="6" id="KW-0413">Isomerase</keyword>
<evidence type="ECO:0000256" key="9">
    <source>
        <dbReference type="ARBA" id="ARBA00048988"/>
    </source>
</evidence>
<evidence type="ECO:0000259" key="11">
    <source>
        <dbReference type="PROSITE" id="PS51198"/>
    </source>
</evidence>
<dbReference type="EMBL" id="JAODNV010000005">
    <property type="protein sequence ID" value="MCT8989605.1"/>
    <property type="molecule type" value="Genomic_DNA"/>
</dbReference>
<keyword evidence="4 10" id="KW-0347">Helicase</keyword>
<dbReference type="InterPro" id="IPR000212">
    <property type="entry name" value="DNA_helicase_UvrD/REP"/>
</dbReference>
<dbReference type="Gene3D" id="1.10.10.160">
    <property type="match status" value="1"/>
</dbReference>
<organism evidence="13 14">
    <name type="scientific">Chelativorans petroleitrophicus</name>
    <dbReference type="NCBI Taxonomy" id="2975484"/>
    <lineage>
        <taxon>Bacteria</taxon>
        <taxon>Pseudomonadati</taxon>
        <taxon>Pseudomonadota</taxon>
        <taxon>Alphaproteobacteria</taxon>
        <taxon>Hyphomicrobiales</taxon>
        <taxon>Phyllobacteriaceae</taxon>
        <taxon>Chelativorans</taxon>
    </lineage>
</organism>
<evidence type="ECO:0000256" key="3">
    <source>
        <dbReference type="ARBA" id="ARBA00022801"/>
    </source>
</evidence>
<evidence type="ECO:0000256" key="7">
    <source>
        <dbReference type="ARBA" id="ARBA00034617"/>
    </source>
</evidence>
<dbReference type="Pfam" id="PF00580">
    <property type="entry name" value="UvrD-helicase"/>
    <property type="match status" value="1"/>
</dbReference>
<comment type="catalytic activity">
    <reaction evidence="7">
        <text>Couples ATP hydrolysis with the unwinding of duplex DNA by translocating in the 3'-5' direction.</text>
        <dbReference type="EC" id="5.6.2.4"/>
    </reaction>
</comment>
<dbReference type="GO" id="GO:0003677">
    <property type="term" value="F:DNA binding"/>
    <property type="evidence" value="ECO:0007669"/>
    <property type="project" value="InterPro"/>
</dbReference>
<reference evidence="13" key="1">
    <citation type="submission" date="2022-08" db="EMBL/GenBank/DDBJ databases">
        <title>Chelativorans sichuanense sp. nov., a paraffin oil-degrading bacterium isolated from a mixture of oil-based drill cuttings and paddy soil.</title>
        <authorList>
            <person name="Yu J."/>
            <person name="Liu H."/>
            <person name="Chen Q."/>
        </authorList>
    </citation>
    <scope>NUCLEOTIDE SEQUENCE</scope>
    <source>
        <strain evidence="13">SCAU 2101</strain>
    </source>
</reference>
<keyword evidence="5 10" id="KW-0067">ATP-binding</keyword>
<dbReference type="InterPro" id="IPR013986">
    <property type="entry name" value="DExx_box_DNA_helicase_dom_sf"/>
</dbReference>
<dbReference type="AlphaFoldDB" id="A0A9X2X676"/>
<comment type="catalytic activity">
    <reaction evidence="9">
        <text>ATP + H2O = ADP + phosphate + H(+)</text>
        <dbReference type="Rhea" id="RHEA:13065"/>
        <dbReference type="ChEBI" id="CHEBI:15377"/>
        <dbReference type="ChEBI" id="CHEBI:15378"/>
        <dbReference type="ChEBI" id="CHEBI:30616"/>
        <dbReference type="ChEBI" id="CHEBI:43474"/>
        <dbReference type="ChEBI" id="CHEBI:456216"/>
        <dbReference type="EC" id="5.6.2.4"/>
    </reaction>
</comment>
<dbReference type="GO" id="GO:0005829">
    <property type="term" value="C:cytosol"/>
    <property type="evidence" value="ECO:0007669"/>
    <property type="project" value="TreeGrafter"/>
</dbReference>
<feature type="binding site" evidence="10">
    <location>
        <begin position="45"/>
        <end position="52"/>
    </location>
    <ligand>
        <name>ATP</name>
        <dbReference type="ChEBI" id="CHEBI:30616"/>
    </ligand>
</feature>
<gene>
    <name evidence="13" type="ORF">NYR54_04740</name>
</gene>
<proteinExistence type="inferred from homology"/>
<protein>
    <recommendedName>
        <fullName evidence="8">DNA 3'-5' helicase</fullName>
        <ecNumber evidence="8">5.6.2.4</ecNumber>
    </recommendedName>
</protein>
<dbReference type="PANTHER" id="PTHR11070">
    <property type="entry name" value="UVRD / RECB / PCRA DNA HELICASE FAMILY MEMBER"/>
    <property type="match status" value="1"/>
</dbReference>
<evidence type="ECO:0000256" key="6">
    <source>
        <dbReference type="ARBA" id="ARBA00023235"/>
    </source>
</evidence>
<evidence type="ECO:0000259" key="12">
    <source>
        <dbReference type="PROSITE" id="PS51217"/>
    </source>
</evidence>
<dbReference type="GO" id="GO:0005524">
    <property type="term" value="F:ATP binding"/>
    <property type="evidence" value="ECO:0007669"/>
    <property type="project" value="UniProtKB-UniRule"/>
</dbReference>
<dbReference type="GO" id="GO:0016787">
    <property type="term" value="F:hydrolase activity"/>
    <property type="evidence" value="ECO:0007669"/>
    <property type="project" value="UniProtKB-UniRule"/>
</dbReference>
<dbReference type="PROSITE" id="PS51217">
    <property type="entry name" value="UVRD_HELICASE_CTER"/>
    <property type="match status" value="1"/>
</dbReference>
<evidence type="ECO:0000256" key="5">
    <source>
        <dbReference type="ARBA" id="ARBA00022840"/>
    </source>
</evidence>
<evidence type="ECO:0000256" key="1">
    <source>
        <dbReference type="ARBA" id="ARBA00009922"/>
    </source>
</evidence>
<evidence type="ECO:0000256" key="4">
    <source>
        <dbReference type="ARBA" id="ARBA00022806"/>
    </source>
</evidence>
<dbReference type="EC" id="5.6.2.4" evidence="8"/>
<feature type="domain" description="UvrD-like helicase ATP-binding" evidence="11">
    <location>
        <begin position="20"/>
        <end position="317"/>
    </location>
</feature>
<keyword evidence="2 10" id="KW-0547">Nucleotide-binding</keyword>
<dbReference type="Pfam" id="PF13361">
    <property type="entry name" value="UvrD_C"/>
    <property type="match status" value="2"/>
</dbReference>
<name>A0A9X2X676_9HYPH</name>
<dbReference type="Proteomes" id="UP001149009">
    <property type="component" value="Unassembled WGS sequence"/>
</dbReference>
<evidence type="ECO:0000313" key="13">
    <source>
        <dbReference type="EMBL" id="MCT8989605.1"/>
    </source>
</evidence>
<dbReference type="Gene3D" id="3.40.50.300">
    <property type="entry name" value="P-loop containing nucleotide triphosphate hydrolases"/>
    <property type="match status" value="2"/>
</dbReference>
<dbReference type="PROSITE" id="PS51198">
    <property type="entry name" value="UVRD_HELICASE_ATP_BIND"/>
    <property type="match status" value="1"/>
</dbReference>
<comment type="similarity">
    <text evidence="1">Belongs to the helicase family. UvrD subfamily.</text>
</comment>
<evidence type="ECO:0000256" key="10">
    <source>
        <dbReference type="PROSITE-ProRule" id="PRU00560"/>
    </source>
</evidence>
<dbReference type="Gene3D" id="1.10.486.10">
    <property type="entry name" value="PCRA, domain 4"/>
    <property type="match status" value="1"/>
</dbReference>
<comment type="caution">
    <text evidence="13">The sequence shown here is derived from an EMBL/GenBank/DDBJ whole genome shotgun (WGS) entry which is preliminary data.</text>
</comment>
<keyword evidence="14" id="KW-1185">Reference proteome</keyword>
<dbReference type="PANTHER" id="PTHR11070:SF3">
    <property type="entry name" value="DNA 3'-5' HELICASE"/>
    <property type="match status" value="1"/>
</dbReference>
<dbReference type="RefSeq" id="WP_261514434.1">
    <property type="nucleotide sequence ID" value="NZ_JAODNV010000005.1"/>
</dbReference>
<dbReference type="InterPro" id="IPR014016">
    <property type="entry name" value="UvrD-like_ATP-bd"/>
</dbReference>
<dbReference type="SUPFAM" id="SSF52540">
    <property type="entry name" value="P-loop containing nucleoside triphosphate hydrolases"/>
    <property type="match status" value="1"/>
</dbReference>
<sequence>MTLTVRDSLDQPTFEHDYLASLNAEQRAAVEHGGGKVAGPLLVIAGAGSGKTNTLAHRVAHLIVNGADPRRILLMTFSRRAASEMTKRVERIAARVMGDKAATLTKGLTWAGTFHAIGARLLRDYALKIGLDPAFTIHDREDSADLMNLVRHELGLSKTESRFPAKGTCLAIYSRVVNAQSDLKTVLAKSFPWCIGWTAELKELFAAYVDAKQAQNVLDYDDLLLWWAQMCAEPAIAEHLSGRFDHILVDEYQDTNRLQESILLALKPDGTGLTVVGDDAQSIYSFRAAEVRNILDFPIRFPEPARVVTLERNYRSTDAILNAANAVIAEAAERFTKNLWTERRSAEKPLLVTVRDEAEQASYVAEHVLEAREEGFALKQQAVLFRASHHSGPLEVELTRRNIPFVKFGGLKFLDSAHVKDVLAVLRFAENPKDRVAGFRVMQLLPGIGPSAAASAMEAMERALDPVLGLQFFRAPARAEADWPGFVELFSSLRSRSGWPSDLEHVRLWYEPHLERIHEDATTRRADLLQLEQIAAGYPSRERFLTDLTLDPPEATSDKAGPPHRDEDYLILSTIHSAKGQEWTKVFVLNAVDGCIPSDLAVGEREEIEEERRLLYVAMTRAKDSLHLITPQRFFVHGQAARGDQHVYASRTRFITDAMLELFSQIFWPPPMADHGGQPPHPTVRVDLKARMRSMWR</sequence>
<dbReference type="GO" id="GO:0043138">
    <property type="term" value="F:3'-5' DNA helicase activity"/>
    <property type="evidence" value="ECO:0007669"/>
    <property type="project" value="UniProtKB-EC"/>
</dbReference>
<dbReference type="InterPro" id="IPR027417">
    <property type="entry name" value="P-loop_NTPase"/>
</dbReference>
<dbReference type="InterPro" id="IPR014017">
    <property type="entry name" value="DNA_helicase_UvrD-like_C"/>
</dbReference>
<keyword evidence="3 10" id="KW-0378">Hydrolase</keyword>
<evidence type="ECO:0000313" key="14">
    <source>
        <dbReference type="Proteomes" id="UP001149009"/>
    </source>
</evidence>
<accession>A0A9X2X676</accession>